<organism evidence="2 3">
    <name type="scientific">Streptomyces gottesmaniae</name>
    <dbReference type="NCBI Taxonomy" id="3075518"/>
    <lineage>
        <taxon>Bacteria</taxon>
        <taxon>Bacillati</taxon>
        <taxon>Actinomycetota</taxon>
        <taxon>Actinomycetes</taxon>
        <taxon>Kitasatosporales</taxon>
        <taxon>Streptomycetaceae</taxon>
        <taxon>Streptomyces</taxon>
    </lineage>
</organism>
<gene>
    <name evidence="2" type="ORF">RM704_05880</name>
</gene>
<comment type="caution">
    <text evidence="2">The sequence shown here is derived from an EMBL/GenBank/DDBJ whole genome shotgun (WGS) entry which is preliminary data.</text>
</comment>
<dbReference type="EMBL" id="JAVRFJ010000004">
    <property type="protein sequence ID" value="MDT0567020.1"/>
    <property type="molecule type" value="Genomic_DNA"/>
</dbReference>
<name>A0ABU2YRS8_9ACTN</name>
<feature type="domain" description="MftR C-terminal" evidence="1">
    <location>
        <begin position="44"/>
        <end position="142"/>
    </location>
</feature>
<keyword evidence="3" id="KW-1185">Reference proteome</keyword>
<evidence type="ECO:0000313" key="3">
    <source>
        <dbReference type="Proteomes" id="UP001180737"/>
    </source>
</evidence>
<reference evidence="2" key="1">
    <citation type="submission" date="2024-05" db="EMBL/GenBank/DDBJ databases">
        <title>30 novel species of actinomycetes from the DSMZ collection.</title>
        <authorList>
            <person name="Nouioui I."/>
        </authorList>
    </citation>
    <scope>NUCLEOTIDE SEQUENCE</scope>
    <source>
        <strain evidence="2">DSM 3412</strain>
    </source>
</reference>
<evidence type="ECO:0000313" key="2">
    <source>
        <dbReference type="EMBL" id="MDT0567020.1"/>
    </source>
</evidence>
<dbReference type="InterPro" id="IPR041347">
    <property type="entry name" value="MftR_C"/>
</dbReference>
<accession>A0ABU2YRS8</accession>
<sequence>MRKAFVRPLLGAGMDAALRAVRDWPADRPLLEAMKQVSSLGADSPEALGYLRTLVRMTRTEPGLRAVWLDVYYETATALTEIIQERTGLPPGSLQARTQAFALNAALLSAVEAWACDDTAEYTTGPSAAIREALSIVADGLPTQHTDAEQNRH</sequence>
<dbReference type="Pfam" id="PF17754">
    <property type="entry name" value="TetR_C_14"/>
    <property type="match status" value="1"/>
</dbReference>
<dbReference type="RefSeq" id="WP_157856828.1">
    <property type="nucleotide sequence ID" value="NZ_JAVRFJ010000004.1"/>
</dbReference>
<protein>
    <submittedName>
        <fullName evidence="2">TetR family transcriptional regulator</fullName>
    </submittedName>
</protein>
<evidence type="ECO:0000259" key="1">
    <source>
        <dbReference type="Pfam" id="PF17754"/>
    </source>
</evidence>
<dbReference type="Gene3D" id="1.10.357.10">
    <property type="entry name" value="Tetracycline Repressor, domain 2"/>
    <property type="match status" value="1"/>
</dbReference>
<proteinExistence type="predicted"/>
<dbReference type="Proteomes" id="UP001180737">
    <property type="component" value="Unassembled WGS sequence"/>
</dbReference>